<dbReference type="InterPro" id="IPR034922">
    <property type="entry name" value="REX1-like_exo"/>
</dbReference>
<dbReference type="InterPro" id="IPR047021">
    <property type="entry name" value="REXO1/3/4-like"/>
</dbReference>
<evidence type="ECO:0000256" key="4">
    <source>
        <dbReference type="ARBA" id="ARBA00022839"/>
    </source>
</evidence>
<feature type="region of interest" description="Disordered" evidence="5">
    <location>
        <begin position="529"/>
        <end position="553"/>
    </location>
</feature>
<feature type="domain" description="Exonuclease" evidence="6">
    <location>
        <begin position="453"/>
        <end position="662"/>
    </location>
</feature>
<sequence length="695" mass="75431">MDAVLRNLNAIPCPSGDGCTEVGCLLQHNRDSSSAGGAPGQARSHGLDANRGLDSKRGFAADDTQDATGPRKRPKVASGSERLLSQSQPLTATKPVSPPPVKRKLSSAHSHPNPITTASPSNQKTSSTTPFGGKNPFASPITTASPKSSTVANSATGIKATRPPAVPSNRSPVRKPEALNPRHLKSSAPTSHENRVKLLNALHEQLQRLNNELKKSSDPGDKKLVFSPQELIWLALDKEVKFATVQPSLYLNRIKSDIYKHKKLSVSDWRKELIEENKKKQEALSAASGKLPQNSNMGPPVTINTGLDSDQEVQILKYLLTPIRKLAQHGYVPVAPTAEEIAKARAGEEASLGFEECDRCKSRFQAFPGRREDGVLTTCGPCKFHPGRLYYTERSAGQTGPGERKYRCCDQPMGEPGCDNHEHHVFKVTAPSRLAALIPFAETPPNSDVPEERAICFDCEMGYTTRGMELIRLTATRFPEGSEILDVLVTPIGEVLDLNSRYSGVLNEHILDAVKVDDPMEARRIIQELEEKDQAGAKTGSGGGGESSEGRTMKKRMQMVSSPMVARALLFAIIAPETPLIGHGLENDLNAMRIVHPTIIDTILLYPHPKGLPVRNGLKALARQHLNKDIQVVGAGVVGHDSGEDARAAGDLVRLKVAQKWKDMLREGWALNGGKIVLPQRSSRSASDPDKWMSG</sequence>
<dbReference type="Proteomes" id="UP001174936">
    <property type="component" value="Unassembled WGS sequence"/>
</dbReference>
<dbReference type="EMBL" id="JAULSV010000002">
    <property type="protein sequence ID" value="KAK0652995.1"/>
    <property type="molecule type" value="Genomic_DNA"/>
</dbReference>
<dbReference type="GO" id="GO:0005634">
    <property type="term" value="C:nucleus"/>
    <property type="evidence" value="ECO:0007669"/>
    <property type="project" value="TreeGrafter"/>
</dbReference>
<evidence type="ECO:0000256" key="3">
    <source>
        <dbReference type="ARBA" id="ARBA00022801"/>
    </source>
</evidence>
<comment type="similarity">
    <text evidence="1">Belongs to the REXO1/REXO3 family.</text>
</comment>
<feature type="region of interest" description="Disordered" evidence="5">
    <location>
        <begin position="284"/>
        <end position="305"/>
    </location>
</feature>
<dbReference type="CDD" id="cd06145">
    <property type="entry name" value="REX1_like"/>
    <property type="match status" value="1"/>
</dbReference>
<name>A0AA39YL37_9PEZI</name>
<evidence type="ECO:0000256" key="5">
    <source>
        <dbReference type="SAM" id="MobiDB-lite"/>
    </source>
</evidence>
<reference evidence="7" key="1">
    <citation type="submission" date="2023-06" db="EMBL/GenBank/DDBJ databases">
        <title>Genome-scale phylogeny and comparative genomics of the fungal order Sordariales.</title>
        <authorList>
            <consortium name="Lawrence Berkeley National Laboratory"/>
            <person name="Hensen N."/>
            <person name="Bonometti L."/>
            <person name="Westerberg I."/>
            <person name="Brannstrom I.O."/>
            <person name="Guillou S."/>
            <person name="Cros-Aarteil S."/>
            <person name="Calhoun S."/>
            <person name="Haridas S."/>
            <person name="Kuo A."/>
            <person name="Mondo S."/>
            <person name="Pangilinan J."/>
            <person name="Riley R."/>
            <person name="Labutti K."/>
            <person name="Andreopoulos B."/>
            <person name="Lipzen A."/>
            <person name="Chen C."/>
            <person name="Yanf M."/>
            <person name="Daum C."/>
            <person name="Ng V."/>
            <person name="Clum A."/>
            <person name="Steindorff A."/>
            <person name="Ohm R."/>
            <person name="Martin F."/>
            <person name="Silar P."/>
            <person name="Natvig D."/>
            <person name="Lalanne C."/>
            <person name="Gautier V."/>
            <person name="Ament-Velasquez S.L."/>
            <person name="Kruys A."/>
            <person name="Hutchinson M.I."/>
            <person name="Powell A.J."/>
            <person name="Barry K."/>
            <person name="Miller A.N."/>
            <person name="Grigoriev I.V."/>
            <person name="Debuchy R."/>
            <person name="Gladieux P."/>
            <person name="Thoren M.H."/>
            <person name="Johannesson H."/>
        </authorList>
    </citation>
    <scope>NUCLEOTIDE SEQUENCE</scope>
    <source>
        <strain evidence="7">SMH2532-1</strain>
    </source>
</reference>
<dbReference type="SUPFAM" id="SSF53098">
    <property type="entry name" value="Ribonuclease H-like"/>
    <property type="match status" value="1"/>
</dbReference>
<keyword evidence="3" id="KW-0378">Hydrolase</keyword>
<dbReference type="PANTHER" id="PTHR12801">
    <property type="entry name" value="RNA EXONUCLEASE REXO1 / RECO3 FAMILY MEMBER-RELATED"/>
    <property type="match status" value="1"/>
</dbReference>
<keyword evidence="4" id="KW-0269">Exonuclease</keyword>
<evidence type="ECO:0000313" key="8">
    <source>
        <dbReference type="Proteomes" id="UP001174936"/>
    </source>
</evidence>
<dbReference type="Gene3D" id="3.30.420.10">
    <property type="entry name" value="Ribonuclease H-like superfamily/Ribonuclease H"/>
    <property type="match status" value="1"/>
</dbReference>
<feature type="compositionally biased region" description="Basic and acidic residues" evidence="5">
    <location>
        <begin position="45"/>
        <end position="60"/>
    </location>
</feature>
<dbReference type="InterPro" id="IPR036397">
    <property type="entry name" value="RNaseH_sf"/>
</dbReference>
<dbReference type="InterPro" id="IPR012337">
    <property type="entry name" value="RNaseH-like_sf"/>
</dbReference>
<dbReference type="InterPro" id="IPR013520">
    <property type="entry name" value="Ribonucl_H"/>
</dbReference>
<proteinExistence type="inferred from homology"/>
<dbReference type="GO" id="GO:0003676">
    <property type="term" value="F:nucleic acid binding"/>
    <property type="evidence" value="ECO:0007669"/>
    <property type="project" value="InterPro"/>
</dbReference>
<dbReference type="AlphaFoldDB" id="A0AA39YL37"/>
<keyword evidence="8" id="KW-1185">Reference proteome</keyword>
<feature type="region of interest" description="Disordered" evidence="5">
    <location>
        <begin position="30"/>
        <end position="192"/>
    </location>
</feature>
<feature type="compositionally biased region" description="Polar residues" evidence="5">
    <location>
        <begin position="107"/>
        <end position="130"/>
    </location>
</feature>
<evidence type="ECO:0000256" key="2">
    <source>
        <dbReference type="ARBA" id="ARBA00022722"/>
    </source>
</evidence>
<accession>A0AA39YL37</accession>
<organism evidence="7 8">
    <name type="scientific">Cercophora newfieldiana</name>
    <dbReference type="NCBI Taxonomy" id="92897"/>
    <lineage>
        <taxon>Eukaryota</taxon>
        <taxon>Fungi</taxon>
        <taxon>Dikarya</taxon>
        <taxon>Ascomycota</taxon>
        <taxon>Pezizomycotina</taxon>
        <taxon>Sordariomycetes</taxon>
        <taxon>Sordariomycetidae</taxon>
        <taxon>Sordariales</taxon>
        <taxon>Lasiosphaeriaceae</taxon>
        <taxon>Cercophora</taxon>
    </lineage>
</organism>
<gene>
    <name evidence="7" type="ORF">B0T16DRAFT_109293</name>
</gene>
<evidence type="ECO:0000313" key="7">
    <source>
        <dbReference type="EMBL" id="KAK0652995.1"/>
    </source>
</evidence>
<evidence type="ECO:0000256" key="1">
    <source>
        <dbReference type="ARBA" id="ARBA00006357"/>
    </source>
</evidence>
<dbReference type="SMART" id="SM00479">
    <property type="entry name" value="EXOIII"/>
    <property type="match status" value="1"/>
</dbReference>
<dbReference type="GO" id="GO:0004527">
    <property type="term" value="F:exonuclease activity"/>
    <property type="evidence" value="ECO:0007669"/>
    <property type="project" value="UniProtKB-KW"/>
</dbReference>
<comment type="caution">
    <text evidence="7">The sequence shown here is derived from an EMBL/GenBank/DDBJ whole genome shotgun (WGS) entry which is preliminary data.</text>
</comment>
<evidence type="ECO:0000259" key="6">
    <source>
        <dbReference type="SMART" id="SM00479"/>
    </source>
</evidence>
<feature type="compositionally biased region" description="Polar residues" evidence="5">
    <location>
        <begin position="291"/>
        <end position="305"/>
    </location>
</feature>
<dbReference type="PANTHER" id="PTHR12801:SF112">
    <property type="entry name" value="RNA EXONUCLEASE 3"/>
    <property type="match status" value="1"/>
</dbReference>
<protein>
    <recommendedName>
        <fullName evidence="6">Exonuclease domain-containing protein</fullName>
    </recommendedName>
</protein>
<keyword evidence="2" id="KW-0540">Nuclease</keyword>
<feature type="compositionally biased region" description="Polar residues" evidence="5">
    <location>
        <begin position="140"/>
        <end position="156"/>
    </location>
</feature>